<gene>
    <name evidence="1" type="ORF">BGZ65_000255</name>
</gene>
<evidence type="ECO:0000313" key="1">
    <source>
        <dbReference type="EMBL" id="KAF9916513.1"/>
    </source>
</evidence>
<evidence type="ECO:0000313" key="2">
    <source>
        <dbReference type="Proteomes" id="UP000749646"/>
    </source>
</evidence>
<comment type="caution">
    <text evidence="1">The sequence shown here is derived from an EMBL/GenBank/DDBJ whole genome shotgun (WGS) entry which is preliminary data.</text>
</comment>
<dbReference type="Proteomes" id="UP000749646">
    <property type="component" value="Unassembled WGS sequence"/>
</dbReference>
<reference evidence="1" key="1">
    <citation type="journal article" date="2020" name="Fungal Divers.">
        <title>Resolving the Mortierellaceae phylogeny through synthesis of multi-gene phylogenetics and phylogenomics.</title>
        <authorList>
            <person name="Vandepol N."/>
            <person name="Liber J."/>
            <person name="Desiro A."/>
            <person name="Na H."/>
            <person name="Kennedy M."/>
            <person name="Barry K."/>
            <person name="Grigoriev I.V."/>
            <person name="Miller A.N."/>
            <person name="O'Donnell K."/>
            <person name="Stajich J.E."/>
            <person name="Bonito G."/>
        </authorList>
    </citation>
    <scope>NUCLEOTIDE SEQUENCE</scope>
    <source>
        <strain evidence="1">MES-2147</strain>
    </source>
</reference>
<dbReference type="AlphaFoldDB" id="A0A9P6IHJ1"/>
<organism evidence="1 2">
    <name type="scientific">Modicella reniformis</name>
    <dbReference type="NCBI Taxonomy" id="1440133"/>
    <lineage>
        <taxon>Eukaryota</taxon>
        <taxon>Fungi</taxon>
        <taxon>Fungi incertae sedis</taxon>
        <taxon>Mucoromycota</taxon>
        <taxon>Mortierellomycotina</taxon>
        <taxon>Mortierellomycetes</taxon>
        <taxon>Mortierellales</taxon>
        <taxon>Mortierellaceae</taxon>
        <taxon>Modicella</taxon>
    </lineage>
</organism>
<name>A0A9P6IHJ1_9FUNG</name>
<sequence>MDFKSLLPERFILADGTNTEVGVAPITKKLQKQVEEWATSTTKVDSDLFHLLSLQHLQHLHANILPPKKTWKGKAASK</sequence>
<proteinExistence type="predicted"/>
<protein>
    <submittedName>
        <fullName evidence="1">Uncharacterized protein</fullName>
    </submittedName>
</protein>
<keyword evidence="2" id="KW-1185">Reference proteome</keyword>
<dbReference type="EMBL" id="JAAAHW010011958">
    <property type="protein sequence ID" value="KAF9916513.1"/>
    <property type="molecule type" value="Genomic_DNA"/>
</dbReference>
<accession>A0A9P6IHJ1</accession>
<feature type="non-terminal residue" evidence="1">
    <location>
        <position position="78"/>
    </location>
</feature>